<dbReference type="KEGG" id="cbot:ATE48_04870"/>
<dbReference type="SMART" id="SM00327">
    <property type="entry name" value="VWA"/>
    <property type="match status" value="1"/>
</dbReference>
<protein>
    <recommendedName>
        <fullName evidence="2">VWFA domain-containing protein</fullName>
    </recommendedName>
</protein>
<feature type="signal peptide" evidence="1">
    <location>
        <begin position="1"/>
        <end position="24"/>
    </location>
</feature>
<sequence length="570" mass="62380">MLRNTRRAGLLACAILLTACASQSAPTSDQAQESVVITGNRVEAEQNAPLAPPPPLARVDDGRARAAIGGVVSPYAQTAPQPMPGDVDRENYENVDTNPIHMVSADPVSTFSIDVDTASYSNVRRLLNSGRLPPQDAVRTEELINYFRYDYPLPQTRQQPFSTNVTVAPSPWAEGRQIVHIGLQGYNIVPRERPPLNLTLLLDVSGSMSDANKLPLVIQSMRMLVEQMNARDRVSIVVYAGAAGAVLEPTPGNERGRIIAALENLHAGGSTAGGEGLRLAYALAEQNFNPNSVNRVIIATDGDFNVGINNPQELEDFVERKRDTGVYLSVLGFGGGNYNDALMQRLAQNGNGVAAYIDTLNEARRVLRDEMASNMFTIANDVKIQVEFNPARVAEYRLIGYETRMLNREDFNNDRVDAGEIGSGHAVTAIYEIVPVGGRTFNDPLRYQDERTAPSTASEIAFLRIRYKLPGQDTSRLIERPITDRDAVRDIAQAPESTRWATAVAGYGQLLRHDQFMRQGYGYDDVINLAQGARGRDEFGWRAEFIQLARSAESAAALPTAQNAPRGGRN</sequence>
<dbReference type="Gene3D" id="3.40.50.410">
    <property type="entry name" value="von Willebrand factor, type A domain"/>
    <property type="match status" value="1"/>
</dbReference>
<dbReference type="InterPro" id="IPR036465">
    <property type="entry name" value="vWFA_dom_sf"/>
</dbReference>
<dbReference type="InParanoid" id="A0A1B1AFF1"/>
<dbReference type="AlphaFoldDB" id="A0A1B1AFF1"/>
<name>A0A1B1AFF1_9PROT</name>
<dbReference type="SUPFAM" id="SSF53300">
    <property type="entry name" value="vWA-like"/>
    <property type="match status" value="1"/>
</dbReference>
<dbReference type="Pfam" id="PF12034">
    <property type="entry name" value="YfbK_C"/>
    <property type="match status" value="1"/>
</dbReference>
<keyword evidence="1" id="KW-0732">Signal</keyword>
<dbReference type="Pfam" id="PF12450">
    <property type="entry name" value="vWF_A"/>
    <property type="match status" value="1"/>
</dbReference>
<reference evidence="3 4" key="1">
    <citation type="submission" date="2015-11" db="EMBL/GenBank/DDBJ databases">
        <title>Whole-Genome Sequence of Candidatus Oderbacter manganicum from the National Park Lower Oder Valley, Germany.</title>
        <authorList>
            <person name="Braun B."/>
            <person name="Liere K."/>
            <person name="Szewzyk U."/>
        </authorList>
    </citation>
    <scope>NUCLEOTIDE SEQUENCE [LARGE SCALE GENOMIC DNA]</scope>
    <source>
        <strain evidence="3 4">OTSz_A_272</strain>
    </source>
</reference>
<dbReference type="PROSITE" id="PS50234">
    <property type="entry name" value="VWFA"/>
    <property type="match status" value="1"/>
</dbReference>
<dbReference type="PROSITE" id="PS51257">
    <property type="entry name" value="PROKAR_LIPOPROTEIN"/>
    <property type="match status" value="1"/>
</dbReference>
<dbReference type="InterPro" id="IPR021908">
    <property type="entry name" value="YfbK_C"/>
</dbReference>
<accession>A0A1B1AFF1</accession>
<evidence type="ECO:0000259" key="2">
    <source>
        <dbReference type="PROSITE" id="PS50234"/>
    </source>
</evidence>
<feature type="domain" description="VWFA" evidence="2">
    <location>
        <begin position="197"/>
        <end position="375"/>
    </location>
</feature>
<dbReference type="FunCoup" id="A0A1B1AFF1">
    <property type="interactions" value="6"/>
</dbReference>
<gene>
    <name evidence="3" type="ORF">ATE48_04870</name>
</gene>
<keyword evidence="4" id="KW-1185">Reference proteome</keyword>
<dbReference type="InterPro" id="IPR002035">
    <property type="entry name" value="VWF_A"/>
</dbReference>
<dbReference type="CDD" id="cd01465">
    <property type="entry name" value="vWA_subgroup"/>
    <property type="match status" value="1"/>
</dbReference>
<dbReference type="PANTHER" id="PTHR10579">
    <property type="entry name" value="CALCIUM-ACTIVATED CHLORIDE CHANNEL REGULATOR"/>
    <property type="match status" value="1"/>
</dbReference>
<dbReference type="STRING" id="1759059.ATE48_04870"/>
<dbReference type="Pfam" id="PF00092">
    <property type="entry name" value="VWA"/>
    <property type="match status" value="1"/>
</dbReference>
<proteinExistence type="predicted"/>
<evidence type="ECO:0000313" key="3">
    <source>
        <dbReference type="EMBL" id="ANP45288.1"/>
    </source>
</evidence>
<dbReference type="Proteomes" id="UP000092498">
    <property type="component" value="Chromosome"/>
</dbReference>
<dbReference type="OrthoDB" id="9805121at2"/>
<dbReference type="EMBL" id="CP013244">
    <property type="protein sequence ID" value="ANP45288.1"/>
    <property type="molecule type" value="Genomic_DNA"/>
</dbReference>
<feature type="chain" id="PRO_5008518706" description="VWFA domain-containing protein" evidence="1">
    <location>
        <begin position="25"/>
        <end position="570"/>
    </location>
</feature>
<dbReference type="PANTHER" id="PTHR10579:SF43">
    <property type="entry name" value="ZINC FINGER (C3HC4-TYPE RING FINGER) FAMILY PROTEIN"/>
    <property type="match status" value="1"/>
</dbReference>
<organism evidence="3 4">
    <name type="scientific">Candidatus Viadribacter manganicus</name>
    <dbReference type="NCBI Taxonomy" id="1759059"/>
    <lineage>
        <taxon>Bacteria</taxon>
        <taxon>Pseudomonadati</taxon>
        <taxon>Pseudomonadota</taxon>
        <taxon>Alphaproteobacteria</taxon>
        <taxon>Hyphomonadales</taxon>
        <taxon>Hyphomonadaceae</taxon>
        <taxon>Candidatus Viadribacter</taxon>
    </lineage>
</organism>
<evidence type="ECO:0000313" key="4">
    <source>
        <dbReference type="Proteomes" id="UP000092498"/>
    </source>
</evidence>
<dbReference type="RefSeq" id="WP_066768343.1">
    <property type="nucleotide sequence ID" value="NZ_CP013244.1"/>
</dbReference>
<dbReference type="InterPro" id="IPR051266">
    <property type="entry name" value="CLCR"/>
</dbReference>
<evidence type="ECO:0000256" key="1">
    <source>
        <dbReference type="SAM" id="SignalP"/>
    </source>
</evidence>
<dbReference type="InterPro" id="IPR022156">
    <property type="entry name" value="Uncharacterised_YfbK_N"/>
</dbReference>